<sequence length="190" mass="22947">MNYKKLLIIVLSFLHYNCSAQNNNNCNLLEQLYDEPTLECLNKKQNSKNIYLQFFEWQSFAQNTYLLRIQKINNNYKIIHKEIHKPKYDSVNDTWKSDYKTLINKKIKKKEFFRIKEIIESYNFSDFPFKLQTEDGMEFFCSDGKGIIFYYYYKGVYNDYSNGNCGQTYDSTSKIYENITNLLNIETHYR</sequence>
<gene>
    <name evidence="2" type="ORF">IM532_13155</name>
</gene>
<evidence type="ECO:0000256" key="1">
    <source>
        <dbReference type="SAM" id="SignalP"/>
    </source>
</evidence>
<dbReference type="RefSeq" id="WP_194183963.1">
    <property type="nucleotide sequence ID" value="NZ_JADGIK010000016.1"/>
</dbReference>
<comment type="caution">
    <text evidence="2">The sequence shown here is derived from an EMBL/GenBank/DDBJ whole genome shotgun (WGS) entry which is preliminary data.</text>
</comment>
<dbReference type="AlphaFoldDB" id="A0A8J7FT03"/>
<proteinExistence type="predicted"/>
<feature type="signal peptide" evidence="1">
    <location>
        <begin position="1"/>
        <end position="20"/>
    </location>
</feature>
<evidence type="ECO:0000313" key="3">
    <source>
        <dbReference type="Proteomes" id="UP000608754"/>
    </source>
</evidence>
<evidence type="ECO:0000313" key="2">
    <source>
        <dbReference type="EMBL" id="MBF0598378.1"/>
    </source>
</evidence>
<organism evidence="2 3">
    <name type="scientific">Faecalibacter rhinopitheci</name>
    <dbReference type="NCBI Taxonomy" id="2779678"/>
    <lineage>
        <taxon>Bacteria</taxon>
        <taxon>Pseudomonadati</taxon>
        <taxon>Bacteroidota</taxon>
        <taxon>Flavobacteriia</taxon>
        <taxon>Flavobacteriales</taxon>
        <taxon>Weeksellaceae</taxon>
        <taxon>Faecalibacter</taxon>
    </lineage>
</organism>
<feature type="chain" id="PRO_5035223961" description="DUF4362 domain-containing protein" evidence="1">
    <location>
        <begin position="21"/>
        <end position="190"/>
    </location>
</feature>
<dbReference type="EMBL" id="JADGIK010000016">
    <property type="protein sequence ID" value="MBF0598378.1"/>
    <property type="molecule type" value="Genomic_DNA"/>
</dbReference>
<name>A0A8J7FT03_9FLAO</name>
<protein>
    <recommendedName>
        <fullName evidence="4">DUF4362 domain-containing protein</fullName>
    </recommendedName>
</protein>
<evidence type="ECO:0008006" key="4">
    <source>
        <dbReference type="Google" id="ProtNLM"/>
    </source>
</evidence>
<accession>A0A8J7FT03</accession>
<dbReference type="Proteomes" id="UP000608754">
    <property type="component" value="Unassembled WGS sequence"/>
</dbReference>
<keyword evidence="1" id="KW-0732">Signal</keyword>
<reference evidence="2" key="1">
    <citation type="submission" date="2020-10" db="EMBL/GenBank/DDBJ databases">
        <authorList>
            <person name="Lu T."/>
            <person name="Wang Q."/>
            <person name="Han X."/>
        </authorList>
    </citation>
    <scope>NUCLEOTIDE SEQUENCE</scope>
    <source>
        <strain evidence="2">WQ 117</strain>
    </source>
</reference>
<keyword evidence="3" id="KW-1185">Reference proteome</keyword>